<feature type="signal peptide" evidence="3">
    <location>
        <begin position="1"/>
        <end position="22"/>
    </location>
</feature>
<dbReference type="InterPro" id="IPR006143">
    <property type="entry name" value="RND_pump_MFP"/>
</dbReference>
<evidence type="ECO:0000313" key="5">
    <source>
        <dbReference type="EMBL" id="MBB3862062.1"/>
    </source>
</evidence>
<evidence type="ECO:0000259" key="4">
    <source>
        <dbReference type="Pfam" id="PF25989"/>
    </source>
</evidence>
<reference evidence="5 6" key="1">
    <citation type="submission" date="2020-08" db="EMBL/GenBank/DDBJ databases">
        <title>Genomic Encyclopedia of Type Strains, Phase IV (KMG-IV): sequencing the most valuable type-strain genomes for metagenomic binning, comparative biology and taxonomic classification.</title>
        <authorList>
            <person name="Goeker M."/>
        </authorList>
    </citation>
    <scope>NUCLEOTIDE SEQUENCE [LARGE SCALE GENOMIC DNA]</scope>
    <source>
        <strain evidence="5 6">DSM 14552</strain>
    </source>
</reference>
<keyword evidence="3" id="KW-0732">Signal</keyword>
<evidence type="ECO:0000256" key="1">
    <source>
        <dbReference type="ARBA" id="ARBA00009477"/>
    </source>
</evidence>
<dbReference type="PROSITE" id="PS51257">
    <property type="entry name" value="PROKAR_LIPOPROTEIN"/>
    <property type="match status" value="1"/>
</dbReference>
<dbReference type="Proteomes" id="UP000562395">
    <property type="component" value="Unassembled WGS sequence"/>
</dbReference>
<dbReference type="SUPFAM" id="SSF111369">
    <property type="entry name" value="HlyD-like secretion proteins"/>
    <property type="match status" value="1"/>
</dbReference>
<dbReference type="Pfam" id="PF25989">
    <property type="entry name" value="YknX_C"/>
    <property type="match status" value="1"/>
</dbReference>
<dbReference type="RefSeq" id="WP_183614549.1">
    <property type="nucleotide sequence ID" value="NZ_JACICY010000009.1"/>
</dbReference>
<dbReference type="EMBL" id="JACICY010000009">
    <property type="protein sequence ID" value="MBB3862062.1"/>
    <property type="molecule type" value="Genomic_DNA"/>
</dbReference>
<feature type="chain" id="PRO_5030835560" evidence="3">
    <location>
        <begin position="23"/>
        <end position="341"/>
    </location>
</feature>
<name>A0A7W5ZZP5_9SPHN</name>
<dbReference type="Gene3D" id="2.40.420.20">
    <property type="match status" value="1"/>
</dbReference>
<keyword evidence="2" id="KW-0813">Transport</keyword>
<evidence type="ECO:0000313" key="6">
    <source>
        <dbReference type="Proteomes" id="UP000562395"/>
    </source>
</evidence>
<dbReference type="PANTHER" id="PTHR30469">
    <property type="entry name" value="MULTIDRUG RESISTANCE PROTEIN MDTA"/>
    <property type="match status" value="1"/>
</dbReference>
<feature type="domain" description="YknX-like C-terminal permuted SH3-like" evidence="4">
    <location>
        <begin position="272"/>
        <end position="339"/>
    </location>
</feature>
<comment type="caution">
    <text evidence="5">The sequence shown here is derived from an EMBL/GenBank/DDBJ whole genome shotgun (WGS) entry which is preliminary data.</text>
</comment>
<dbReference type="PANTHER" id="PTHR30469:SF15">
    <property type="entry name" value="HLYD FAMILY OF SECRETION PROTEINS"/>
    <property type="match status" value="1"/>
</dbReference>
<keyword evidence="6" id="KW-1185">Reference proteome</keyword>
<dbReference type="Gene3D" id="2.40.50.100">
    <property type="match status" value="1"/>
</dbReference>
<dbReference type="AlphaFoldDB" id="A0A7W5ZZP5"/>
<dbReference type="GO" id="GO:0015562">
    <property type="term" value="F:efflux transmembrane transporter activity"/>
    <property type="evidence" value="ECO:0007669"/>
    <property type="project" value="TreeGrafter"/>
</dbReference>
<accession>A0A7W5ZZP5</accession>
<evidence type="ECO:0000256" key="3">
    <source>
        <dbReference type="SAM" id="SignalP"/>
    </source>
</evidence>
<sequence>MTRTAIFLPIILALAACSGGNADESSTATPTALVALGKASTGDIAQSITLYGEIERGGDSQIVLSAPVEATVVSVDAPAGSAVAAGAVIAHLRASPASQAQFRAAFADASAAQQALARAQRLRTDGLASDADVEAARSRAAAASALAASFNERSAGLTLRAPHAGFVDATGASAGDLVQPGTAIATLSRSGAVKARFGIDPARARGLAAGSPIEVHPGDGSPPFVVPITGISPVAHAQTRLASILVQISAERALAAGQPLSARLVARTSSAAVTVPYAALLDDGGQPFVFVVKDGVAHRRDVEIGASDGKQVAVLKGVSDGELVVTDGATGVEDGMKVRTK</sequence>
<dbReference type="Gene3D" id="1.10.287.470">
    <property type="entry name" value="Helix hairpin bin"/>
    <property type="match status" value="1"/>
</dbReference>
<organism evidence="5 6">
    <name type="scientific">Novosphingobium hassiacum</name>
    <dbReference type="NCBI Taxonomy" id="173676"/>
    <lineage>
        <taxon>Bacteria</taxon>
        <taxon>Pseudomonadati</taxon>
        <taxon>Pseudomonadota</taxon>
        <taxon>Alphaproteobacteria</taxon>
        <taxon>Sphingomonadales</taxon>
        <taxon>Sphingomonadaceae</taxon>
        <taxon>Novosphingobium</taxon>
    </lineage>
</organism>
<comment type="similarity">
    <text evidence="1">Belongs to the membrane fusion protein (MFP) (TC 8.A.1) family.</text>
</comment>
<evidence type="ECO:0000256" key="2">
    <source>
        <dbReference type="ARBA" id="ARBA00022448"/>
    </source>
</evidence>
<dbReference type="GO" id="GO:1990281">
    <property type="term" value="C:efflux pump complex"/>
    <property type="evidence" value="ECO:0007669"/>
    <property type="project" value="TreeGrafter"/>
</dbReference>
<dbReference type="Gene3D" id="2.40.30.170">
    <property type="match status" value="1"/>
</dbReference>
<gene>
    <name evidence="5" type="ORF">GGQ88_003356</name>
</gene>
<dbReference type="FunFam" id="2.40.420.20:FF:000006">
    <property type="entry name" value="RND family efflux transporter MFP subunit"/>
    <property type="match status" value="1"/>
</dbReference>
<protein>
    <submittedName>
        <fullName evidence="5">RND family efflux transporter MFP subunit</fullName>
    </submittedName>
</protein>
<dbReference type="NCBIfam" id="TIGR01730">
    <property type="entry name" value="RND_mfp"/>
    <property type="match status" value="1"/>
</dbReference>
<dbReference type="InterPro" id="IPR058637">
    <property type="entry name" value="YknX-like_C"/>
</dbReference>
<proteinExistence type="inferred from homology"/>